<protein>
    <submittedName>
        <fullName evidence="1">Uncharacterized protein</fullName>
    </submittedName>
</protein>
<evidence type="ECO:0000313" key="2">
    <source>
        <dbReference type="Proteomes" id="UP001056120"/>
    </source>
</evidence>
<name>A0ACB9ISQ2_9ASTR</name>
<dbReference type="EMBL" id="CM042024">
    <property type="protein sequence ID" value="KAI3810703.1"/>
    <property type="molecule type" value="Genomic_DNA"/>
</dbReference>
<evidence type="ECO:0000313" key="1">
    <source>
        <dbReference type="EMBL" id="KAI3810703.1"/>
    </source>
</evidence>
<gene>
    <name evidence="1" type="ORF">L1987_20325</name>
</gene>
<dbReference type="Proteomes" id="UP001056120">
    <property type="component" value="Linkage Group LG07"/>
</dbReference>
<proteinExistence type="predicted"/>
<organism evidence="1 2">
    <name type="scientific">Smallanthus sonchifolius</name>
    <dbReference type="NCBI Taxonomy" id="185202"/>
    <lineage>
        <taxon>Eukaryota</taxon>
        <taxon>Viridiplantae</taxon>
        <taxon>Streptophyta</taxon>
        <taxon>Embryophyta</taxon>
        <taxon>Tracheophyta</taxon>
        <taxon>Spermatophyta</taxon>
        <taxon>Magnoliopsida</taxon>
        <taxon>eudicotyledons</taxon>
        <taxon>Gunneridae</taxon>
        <taxon>Pentapetalae</taxon>
        <taxon>asterids</taxon>
        <taxon>campanulids</taxon>
        <taxon>Asterales</taxon>
        <taxon>Asteraceae</taxon>
        <taxon>Asteroideae</taxon>
        <taxon>Heliantheae alliance</taxon>
        <taxon>Millerieae</taxon>
        <taxon>Smallanthus</taxon>
    </lineage>
</organism>
<reference evidence="1 2" key="2">
    <citation type="journal article" date="2022" name="Mol. Ecol. Resour.">
        <title>The genomes of chicory, endive, great burdock and yacon provide insights into Asteraceae paleo-polyploidization history and plant inulin production.</title>
        <authorList>
            <person name="Fan W."/>
            <person name="Wang S."/>
            <person name="Wang H."/>
            <person name="Wang A."/>
            <person name="Jiang F."/>
            <person name="Liu H."/>
            <person name="Zhao H."/>
            <person name="Xu D."/>
            <person name="Zhang Y."/>
        </authorList>
    </citation>
    <scope>NUCLEOTIDE SEQUENCE [LARGE SCALE GENOMIC DNA]</scope>
    <source>
        <strain evidence="2">cv. Yunnan</strain>
        <tissue evidence="1">Leaves</tissue>
    </source>
</reference>
<reference evidence="2" key="1">
    <citation type="journal article" date="2022" name="Mol. Ecol. Resour.">
        <title>The genomes of chicory, endive, great burdock and yacon provide insights into Asteraceae palaeo-polyploidization history and plant inulin production.</title>
        <authorList>
            <person name="Fan W."/>
            <person name="Wang S."/>
            <person name="Wang H."/>
            <person name="Wang A."/>
            <person name="Jiang F."/>
            <person name="Liu H."/>
            <person name="Zhao H."/>
            <person name="Xu D."/>
            <person name="Zhang Y."/>
        </authorList>
    </citation>
    <scope>NUCLEOTIDE SEQUENCE [LARGE SCALE GENOMIC DNA]</scope>
    <source>
        <strain evidence="2">cv. Yunnan</strain>
    </source>
</reference>
<accession>A0ACB9ISQ2</accession>
<comment type="caution">
    <text evidence="1">The sequence shown here is derived from an EMBL/GenBank/DDBJ whole genome shotgun (WGS) entry which is preliminary data.</text>
</comment>
<sequence>MIVRLLRAALWLVYLAMVTAGCVELEWSPLRRVPNERILAYTLFIDPINGLQGYNTQSLGQTWSNSVNGG</sequence>
<keyword evidence="2" id="KW-1185">Reference proteome</keyword>